<dbReference type="Proteomes" id="UP001500067">
    <property type="component" value="Unassembled WGS sequence"/>
</dbReference>
<reference evidence="2" key="1">
    <citation type="journal article" date="2019" name="Int. J. Syst. Evol. Microbiol.">
        <title>The Global Catalogue of Microorganisms (GCM) 10K type strain sequencing project: providing services to taxonomists for standard genome sequencing and annotation.</title>
        <authorList>
            <consortium name="The Broad Institute Genomics Platform"/>
            <consortium name="The Broad Institute Genome Sequencing Center for Infectious Disease"/>
            <person name="Wu L."/>
            <person name="Ma J."/>
        </authorList>
    </citation>
    <scope>NUCLEOTIDE SEQUENCE [LARGE SCALE GENOMIC DNA]</scope>
    <source>
        <strain evidence="2">JCM 32105</strain>
    </source>
</reference>
<sequence>MNIDTCLDQLAQILRSIGVEELVIDKHSQFHLVDRESNTDQNLMNRLCIDVAFIYEQMMGQRT</sequence>
<accession>A0ABP8NKD4</accession>
<name>A0ABP8NKD4_9BACT</name>
<proteinExistence type="predicted"/>
<evidence type="ECO:0000313" key="1">
    <source>
        <dbReference type="EMBL" id="GAA4468530.1"/>
    </source>
</evidence>
<protein>
    <submittedName>
        <fullName evidence="1">Uncharacterized protein</fullName>
    </submittedName>
</protein>
<keyword evidence="2" id="KW-1185">Reference proteome</keyword>
<comment type="caution">
    <text evidence="1">The sequence shown here is derived from an EMBL/GenBank/DDBJ whole genome shotgun (WGS) entry which is preliminary data.</text>
</comment>
<organism evidence="1 2">
    <name type="scientific">Nemorincola caseinilytica</name>
    <dbReference type="NCBI Taxonomy" id="2054315"/>
    <lineage>
        <taxon>Bacteria</taxon>
        <taxon>Pseudomonadati</taxon>
        <taxon>Bacteroidota</taxon>
        <taxon>Chitinophagia</taxon>
        <taxon>Chitinophagales</taxon>
        <taxon>Chitinophagaceae</taxon>
        <taxon>Nemorincola</taxon>
    </lineage>
</organism>
<gene>
    <name evidence="1" type="ORF">GCM10023093_26280</name>
</gene>
<evidence type="ECO:0000313" key="2">
    <source>
        <dbReference type="Proteomes" id="UP001500067"/>
    </source>
</evidence>
<dbReference type="EMBL" id="BAABFA010000019">
    <property type="protein sequence ID" value="GAA4468530.1"/>
    <property type="molecule type" value="Genomic_DNA"/>
</dbReference>